<dbReference type="PROSITE" id="PS50887">
    <property type="entry name" value="GGDEF"/>
    <property type="match status" value="1"/>
</dbReference>
<dbReference type="CDD" id="cd12912">
    <property type="entry name" value="PDC2_MCP_like"/>
    <property type="match status" value="1"/>
</dbReference>
<dbReference type="InterPro" id="IPR000160">
    <property type="entry name" value="GGDEF_dom"/>
</dbReference>
<dbReference type="Proteomes" id="UP000515856">
    <property type="component" value="Chromosome"/>
</dbReference>
<dbReference type="NCBIfam" id="TIGR00254">
    <property type="entry name" value="GGDEF"/>
    <property type="match status" value="1"/>
</dbReference>
<feature type="transmembrane region" description="Helical" evidence="2">
    <location>
        <begin position="7"/>
        <end position="28"/>
    </location>
</feature>
<dbReference type="CDD" id="cd01949">
    <property type="entry name" value="GGDEF"/>
    <property type="match status" value="1"/>
</dbReference>
<evidence type="ECO:0000256" key="2">
    <source>
        <dbReference type="SAM" id="Phobius"/>
    </source>
</evidence>
<dbReference type="SUPFAM" id="SSF55073">
    <property type="entry name" value="Nucleotide cyclase"/>
    <property type="match status" value="1"/>
</dbReference>
<dbReference type="RefSeq" id="WP_158552156.1">
    <property type="nucleotide sequence ID" value="NZ_CP060636.1"/>
</dbReference>
<keyword evidence="1" id="KW-0175">Coiled coil</keyword>
<feature type="coiled-coil region" evidence="1">
    <location>
        <begin position="318"/>
        <end position="345"/>
    </location>
</feature>
<dbReference type="PANTHER" id="PTHR45138">
    <property type="entry name" value="REGULATORY COMPONENTS OF SENSORY TRANSDUCTION SYSTEM"/>
    <property type="match status" value="1"/>
</dbReference>
<evidence type="ECO:0000313" key="4">
    <source>
        <dbReference type="EMBL" id="QNM11575.1"/>
    </source>
</evidence>
<dbReference type="Gene3D" id="3.30.450.20">
    <property type="entry name" value="PAS domain"/>
    <property type="match status" value="2"/>
</dbReference>
<dbReference type="Pfam" id="PF00990">
    <property type="entry name" value="GGDEF"/>
    <property type="match status" value="1"/>
</dbReference>
<dbReference type="InterPro" id="IPR029787">
    <property type="entry name" value="Nucleotide_cyclase"/>
</dbReference>
<dbReference type="GO" id="GO:0052621">
    <property type="term" value="F:diguanylate cyclase activity"/>
    <property type="evidence" value="ECO:0007669"/>
    <property type="project" value="TreeGrafter"/>
</dbReference>
<name>A0A7G9GL93_9FIRM</name>
<sequence>MNKRRSFITISISALMAVSILVLCLLTFQTNHKVFFDAAVNQTLETIHVIRDLGVEKVESQIKNLKMDVEGQIKEHHDILLHGSQMEQADALSNMLLPEDGIDYVLANSDGTMLDAKGNIINWKNELDLNEAFKNKNTSVIEPDFTSDQQYVFAIASPLLENGKIKSLLVIRLDGFCISHWLESIQFDTGEGTAYIVRKDGRNIASAREENYDWITTKYNAQEIKDQDEESKTVADLEAQALNGKTGYGSYLWEGSRNYLTYAPIKETGWGLYVGFYGELMNNFIEQSAGRSMISSAPFFIILAAFLILLYSYTNYNLKKEKQYANELLLQKKEIQQQAEDIKMNEERFRVALAQTNNILFEYDLQTGGITKFYTTKIKQITSSLNDLKEQIFMNGELDDESLEKLQKMLLETRKGIYDNECTIKVMYSNGKFAWYKVSISPLSEQRKRVIGIMKDITKEKLGELDPLTGLLNKRVMNEKTAAYLQKIQEQETCALLIFDIDDFKNINDQFGHPEGDKVIMKTGNYLKQVFKDNAYVGRIGGDEYCVFCFNISKEALEGKLRCFYQEAFRNEKKYITFSCGVVFGHHLRNITFEELYKQSDQALYKAKHQGKNQYCIQEIASLKQ</sequence>
<dbReference type="InterPro" id="IPR050469">
    <property type="entry name" value="Diguanylate_Cyclase"/>
</dbReference>
<keyword evidence="2" id="KW-1133">Transmembrane helix</keyword>
<dbReference type="Gene3D" id="3.30.70.270">
    <property type="match status" value="1"/>
</dbReference>
<keyword evidence="2" id="KW-0812">Transmembrane</keyword>
<keyword evidence="5" id="KW-1185">Reference proteome</keyword>
<evidence type="ECO:0000256" key="1">
    <source>
        <dbReference type="SAM" id="Coils"/>
    </source>
</evidence>
<protein>
    <submittedName>
        <fullName evidence="4">Diguanylate cyclase</fullName>
    </submittedName>
</protein>
<gene>
    <name evidence="4" type="ORF">H9Q80_15180</name>
</gene>
<dbReference type="GO" id="GO:0005886">
    <property type="term" value="C:plasma membrane"/>
    <property type="evidence" value="ECO:0007669"/>
    <property type="project" value="TreeGrafter"/>
</dbReference>
<accession>A0A7G9GL93</accession>
<dbReference type="SMART" id="SM00267">
    <property type="entry name" value="GGDEF"/>
    <property type="match status" value="1"/>
</dbReference>
<proteinExistence type="predicted"/>
<evidence type="ECO:0000259" key="3">
    <source>
        <dbReference type="PROSITE" id="PS50887"/>
    </source>
</evidence>
<dbReference type="InterPro" id="IPR043128">
    <property type="entry name" value="Rev_trsase/Diguanyl_cyclase"/>
</dbReference>
<dbReference type="GO" id="GO:1902201">
    <property type="term" value="P:negative regulation of bacterial-type flagellum-dependent cell motility"/>
    <property type="evidence" value="ECO:0007669"/>
    <property type="project" value="TreeGrafter"/>
</dbReference>
<feature type="domain" description="GGDEF" evidence="3">
    <location>
        <begin position="492"/>
        <end position="620"/>
    </location>
</feature>
<dbReference type="PANTHER" id="PTHR45138:SF9">
    <property type="entry name" value="DIGUANYLATE CYCLASE DGCM-RELATED"/>
    <property type="match status" value="1"/>
</dbReference>
<organism evidence="4 5">
    <name type="scientific">[Eubacterium] hominis</name>
    <dbReference type="NCBI Taxonomy" id="2764325"/>
    <lineage>
        <taxon>Bacteria</taxon>
        <taxon>Bacillati</taxon>
        <taxon>Bacillota</taxon>
        <taxon>Erysipelotrichia</taxon>
        <taxon>Erysipelotrichales</taxon>
        <taxon>Erysipelotrichaceae</taxon>
        <taxon>Amedibacillus</taxon>
    </lineage>
</organism>
<reference evidence="4 5" key="1">
    <citation type="submission" date="2020-08" db="EMBL/GenBank/DDBJ databases">
        <authorList>
            <person name="Liu C."/>
            <person name="Sun Q."/>
        </authorList>
    </citation>
    <scope>NUCLEOTIDE SEQUENCE [LARGE SCALE GENOMIC DNA]</scope>
    <source>
        <strain evidence="4 5">NSJ-61</strain>
    </source>
</reference>
<feature type="transmembrane region" description="Helical" evidence="2">
    <location>
        <begin position="293"/>
        <end position="313"/>
    </location>
</feature>
<dbReference type="EMBL" id="CP060636">
    <property type="protein sequence ID" value="QNM11575.1"/>
    <property type="molecule type" value="Genomic_DNA"/>
</dbReference>
<dbReference type="GO" id="GO:0043709">
    <property type="term" value="P:cell adhesion involved in single-species biofilm formation"/>
    <property type="evidence" value="ECO:0007669"/>
    <property type="project" value="TreeGrafter"/>
</dbReference>
<keyword evidence="2" id="KW-0472">Membrane</keyword>
<dbReference type="KEGG" id="ehn:H9Q80_15180"/>
<dbReference type="AlphaFoldDB" id="A0A7G9GL93"/>
<evidence type="ECO:0000313" key="5">
    <source>
        <dbReference type="Proteomes" id="UP000515856"/>
    </source>
</evidence>